<dbReference type="SUPFAM" id="SSF81383">
    <property type="entry name" value="F-box domain"/>
    <property type="match status" value="1"/>
</dbReference>
<dbReference type="EMBL" id="JBHFFA010000004">
    <property type="protein sequence ID" value="KAL2628984.1"/>
    <property type="molecule type" value="Genomic_DNA"/>
</dbReference>
<keyword evidence="3" id="KW-1185">Reference proteome</keyword>
<dbReference type="Proteomes" id="UP001605036">
    <property type="component" value="Unassembled WGS sequence"/>
</dbReference>
<dbReference type="Pfam" id="PF12937">
    <property type="entry name" value="F-box-like"/>
    <property type="match status" value="1"/>
</dbReference>
<comment type="caution">
    <text evidence="2">The sequence shown here is derived from an EMBL/GenBank/DDBJ whole genome shotgun (WGS) entry which is preliminary data.</text>
</comment>
<protein>
    <recommendedName>
        <fullName evidence="1">F-box domain-containing protein</fullName>
    </recommendedName>
</protein>
<proteinExistence type="predicted"/>
<feature type="domain" description="F-box" evidence="1">
    <location>
        <begin position="40"/>
        <end position="78"/>
    </location>
</feature>
<evidence type="ECO:0000313" key="3">
    <source>
        <dbReference type="Proteomes" id="UP001605036"/>
    </source>
</evidence>
<evidence type="ECO:0000259" key="1">
    <source>
        <dbReference type="Pfam" id="PF12937"/>
    </source>
</evidence>
<dbReference type="AlphaFoldDB" id="A0ABD1YDW7"/>
<dbReference type="Gene3D" id="1.20.1280.50">
    <property type="match status" value="1"/>
</dbReference>
<sequence>MSQTTQTLGGMRRPLMDSLGVDIGWDETPLMDSLGVNIGWDEMPLDALVQVFKRLPVEDRLQTIPQICKAWRKATFDPGCCQFVDLKE</sequence>
<evidence type="ECO:0000313" key="2">
    <source>
        <dbReference type="EMBL" id="KAL2628984.1"/>
    </source>
</evidence>
<accession>A0ABD1YDW7</accession>
<organism evidence="2 3">
    <name type="scientific">Riccia fluitans</name>
    <dbReference type="NCBI Taxonomy" id="41844"/>
    <lineage>
        <taxon>Eukaryota</taxon>
        <taxon>Viridiplantae</taxon>
        <taxon>Streptophyta</taxon>
        <taxon>Embryophyta</taxon>
        <taxon>Marchantiophyta</taxon>
        <taxon>Marchantiopsida</taxon>
        <taxon>Marchantiidae</taxon>
        <taxon>Marchantiales</taxon>
        <taxon>Ricciaceae</taxon>
        <taxon>Riccia</taxon>
    </lineage>
</organism>
<name>A0ABD1YDW7_9MARC</name>
<reference evidence="2 3" key="1">
    <citation type="submission" date="2024-09" db="EMBL/GenBank/DDBJ databases">
        <title>Chromosome-scale assembly of Riccia fluitans.</title>
        <authorList>
            <person name="Paukszto L."/>
            <person name="Sawicki J."/>
            <person name="Karawczyk K."/>
            <person name="Piernik-Szablinska J."/>
            <person name="Szczecinska M."/>
            <person name="Mazdziarz M."/>
        </authorList>
    </citation>
    <scope>NUCLEOTIDE SEQUENCE [LARGE SCALE GENOMIC DNA]</scope>
    <source>
        <strain evidence="2">Rf_01</strain>
        <tissue evidence="2">Aerial parts of the thallus</tissue>
    </source>
</reference>
<dbReference type="InterPro" id="IPR036047">
    <property type="entry name" value="F-box-like_dom_sf"/>
</dbReference>
<dbReference type="InterPro" id="IPR001810">
    <property type="entry name" value="F-box_dom"/>
</dbReference>
<gene>
    <name evidence="2" type="ORF">R1flu_013670</name>
</gene>